<dbReference type="AlphaFoldDB" id="A0AAU8JLF2"/>
<reference evidence="1" key="1">
    <citation type="submission" date="2024-07" db="EMBL/GenBank/DDBJ databases">
        <authorList>
            <person name="Kim Y.J."/>
            <person name="Jeong J.Y."/>
        </authorList>
    </citation>
    <scope>NUCLEOTIDE SEQUENCE</scope>
    <source>
        <strain evidence="1">GIHE-MW2</strain>
    </source>
</reference>
<sequence>MLSTDHIQESMLKRIEQVVATLMADRPFFQEELDYIEIVNHLAKVFQRNLTIEEFTRLSDSDLKSRRYYAGVRNFFQLYQSLADTWRFYDNSDPT</sequence>
<evidence type="ECO:0000313" key="1">
    <source>
        <dbReference type="EMBL" id="XCM39643.1"/>
    </source>
</evidence>
<protein>
    <submittedName>
        <fullName evidence="1">Uncharacterized protein</fullName>
    </submittedName>
</protein>
<name>A0AAU8JLF2_9CYAN</name>
<organism evidence="1">
    <name type="scientific">Planktothricoides raciborskii GIHE-MW2</name>
    <dbReference type="NCBI Taxonomy" id="2792601"/>
    <lineage>
        <taxon>Bacteria</taxon>
        <taxon>Bacillati</taxon>
        <taxon>Cyanobacteriota</taxon>
        <taxon>Cyanophyceae</taxon>
        <taxon>Oscillatoriophycideae</taxon>
        <taxon>Oscillatoriales</taxon>
        <taxon>Oscillatoriaceae</taxon>
        <taxon>Planktothricoides</taxon>
    </lineage>
</organism>
<gene>
    <name evidence="1" type="ORF">ABWT76_002587</name>
</gene>
<accession>A0AAU8JLF2</accession>
<dbReference type="RefSeq" id="WP_354636232.1">
    <property type="nucleotide sequence ID" value="NZ_CP159837.1"/>
</dbReference>
<proteinExistence type="predicted"/>
<dbReference type="EMBL" id="CP159837">
    <property type="protein sequence ID" value="XCM39643.1"/>
    <property type="molecule type" value="Genomic_DNA"/>
</dbReference>